<feature type="region of interest" description="Disordered" evidence="1">
    <location>
        <begin position="27"/>
        <end position="48"/>
    </location>
</feature>
<evidence type="ECO:0000313" key="2">
    <source>
        <dbReference type="EMBL" id="MDW2718112.1"/>
    </source>
</evidence>
<evidence type="ECO:0000313" key="3">
    <source>
        <dbReference type="Proteomes" id="UP001287436"/>
    </source>
</evidence>
<dbReference type="AlphaFoldDB" id="A0ABD5HI22"/>
<dbReference type="GeneID" id="77228388"/>
<organism evidence="2 3">
    <name type="scientific">Klebsiella pasteurii</name>
    <dbReference type="NCBI Taxonomy" id="2587529"/>
    <lineage>
        <taxon>Bacteria</taxon>
        <taxon>Pseudomonadati</taxon>
        <taxon>Pseudomonadota</taxon>
        <taxon>Gammaproteobacteria</taxon>
        <taxon>Enterobacterales</taxon>
        <taxon>Enterobacteriaceae</taxon>
        <taxon>Klebsiella/Raoultella group</taxon>
        <taxon>Klebsiella</taxon>
    </lineage>
</organism>
<reference evidence="2 3" key="1">
    <citation type="submission" date="2023-10" db="EMBL/GenBank/DDBJ databases">
        <title>Fecal carriage and genetic characteristics of carbapenem-resistant Enterobacterales among healthy adults from four provinces of China.</title>
        <authorList>
            <person name="Li Y."/>
            <person name="Zhang R."/>
        </authorList>
    </citation>
    <scope>NUCLEOTIDE SEQUENCE [LARGE SCALE GENOMIC DNA]</scope>
    <source>
        <strain evidence="2 3">HN-157</strain>
    </source>
</reference>
<dbReference type="RefSeq" id="WP_157262004.1">
    <property type="nucleotide sequence ID" value="NZ_AP035775.1"/>
</dbReference>
<dbReference type="Proteomes" id="UP001287436">
    <property type="component" value="Unassembled WGS sequence"/>
</dbReference>
<dbReference type="EMBL" id="JAWPBP010000019">
    <property type="protein sequence ID" value="MDW2718112.1"/>
    <property type="molecule type" value="Genomic_DNA"/>
</dbReference>
<accession>A0ABD5HI22</accession>
<evidence type="ECO:0000256" key="1">
    <source>
        <dbReference type="SAM" id="MobiDB-lite"/>
    </source>
</evidence>
<proteinExistence type="predicted"/>
<comment type="caution">
    <text evidence="2">The sequence shown here is derived from an EMBL/GenBank/DDBJ whole genome shotgun (WGS) entry which is preliminary data.</text>
</comment>
<protein>
    <submittedName>
        <fullName evidence="2">Uncharacterized protein</fullName>
    </submittedName>
</protein>
<name>A0ABD5HI22_9ENTR</name>
<sequence length="55" mass="6005">MIRCFFGRNADEKQPIVSFDVSTREDVTRVGQPGQARSTAPGEDRGAARLQVLLG</sequence>
<gene>
    <name evidence="2" type="ORF">RYZ49_20140</name>
</gene>